<proteinExistence type="predicted"/>
<dbReference type="Proteomes" id="UP000272613">
    <property type="component" value="Unassembled WGS sequence"/>
</dbReference>
<comment type="caution">
    <text evidence="1">The sequence shown here is derived from an EMBL/GenBank/DDBJ whole genome shotgun (WGS) entry which is preliminary data.</text>
</comment>
<name>A0AB37QN65_9PSED</name>
<protein>
    <recommendedName>
        <fullName evidence="3">Type VI secretion protein</fullName>
    </recommendedName>
</protein>
<evidence type="ECO:0000313" key="1">
    <source>
        <dbReference type="EMBL" id="RMR98290.1"/>
    </source>
</evidence>
<reference evidence="1 2" key="1">
    <citation type="submission" date="2018-08" db="EMBL/GenBank/DDBJ databases">
        <title>Recombination of ecologically and evolutionarily significant loci maintains genetic cohesion in the Pseudomonas syringae species complex.</title>
        <authorList>
            <person name="Dillon M."/>
            <person name="Thakur S."/>
            <person name="Almeida R.N.D."/>
            <person name="Weir B.S."/>
            <person name="Guttman D.S."/>
        </authorList>
    </citation>
    <scope>NUCLEOTIDE SEQUENCE [LARGE SCALE GENOMIC DNA]</scope>
    <source>
        <strain evidence="1 2">ICMP 5019</strain>
    </source>
</reference>
<sequence>MTIHCWRTLPFVMTALICLGGCTGHFIFSDDQYRTLGNPAPATRNQ</sequence>
<dbReference type="AlphaFoldDB" id="A0AB37QN65"/>
<evidence type="ECO:0008006" key="3">
    <source>
        <dbReference type="Google" id="ProtNLM"/>
    </source>
</evidence>
<gene>
    <name evidence="1" type="ORF">ALP74_200142</name>
</gene>
<accession>A0AB37QN65</accession>
<organism evidence="1 2">
    <name type="scientific">Pseudomonas coronafaciens pv. garcae</name>
    <dbReference type="NCBI Taxonomy" id="251653"/>
    <lineage>
        <taxon>Bacteria</taxon>
        <taxon>Pseudomonadati</taxon>
        <taxon>Pseudomonadota</taxon>
        <taxon>Gammaproteobacteria</taxon>
        <taxon>Pseudomonadales</taxon>
        <taxon>Pseudomonadaceae</taxon>
        <taxon>Pseudomonas</taxon>
        <taxon>Pseudomonas coronafaciens</taxon>
    </lineage>
</organism>
<evidence type="ECO:0000313" key="2">
    <source>
        <dbReference type="Proteomes" id="UP000272613"/>
    </source>
</evidence>
<dbReference type="EMBL" id="RBSH01000224">
    <property type="protein sequence ID" value="RMR98290.1"/>
    <property type="molecule type" value="Genomic_DNA"/>
</dbReference>